<dbReference type="InterPro" id="IPR024041">
    <property type="entry name" value="NH4_transpt_AmtB-like_dom"/>
</dbReference>
<dbReference type="Proteomes" id="UP000694308">
    <property type="component" value="Unassembled WGS sequence"/>
</dbReference>
<feature type="transmembrane region" description="Helical" evidence="1">
    <location>
        <begin position="380"/>
        <end position="401"/>
    </location>
</feature>
<reference evidence="3" key="1">
    <citation type="submission" date="2020-12" db="EMBL/GenBank/DDBJ databases">
        <title>Clostridium thailandense sp. nov., a novel acetogenic bacterium isolated from peat land soil in Thailand.</title>
        <authorList>
            <person name="Chaikitkaew S."/>
            <person name="Birkeland N.K."/>
        </authorList>
    </citation>
    <scope>NUCLEOTIDE SEQUENCE</scope>
    <source>
        <strain evidence="3">PL3</strain>
    </source>
</reference>
<keyword evidence="4" id="KW-1185">Reference proteome</keyword>
<name>A0A949U3P0_9CLOT</name>
<keyword evidence="1" id="KW-0812">Transmembrane</keyword>
<dbReference type="GO" id="GO:0005886">
    <property type="term" value="C:plasma membrane"/>
    <property type="evidence" value="ECO:0007669"/>
    <property type="project" value="TreeGrafter"/>
</dbReference>
<evidence type="ECO:0000256" key="1">
    <source>
        <dbReference type="SAM" id="Phobius"/>
    </source>
</evidence>
<accession>A0A949U3P0</accession>
<feature type="transmembrane region" description="Helical" evidence="1">
    <location>
        <begin position="315"/>
        <end position="335"/>
    </location>
</feature>
<evidence type="ECO:0000313" key="3">
    <source>
        <dbReference type="EMBL" id="MBV7276895.1"/>
    </source>
</evidence>
<keyword evidence="1" id="KW-1133">Transmembrane helix</keyword>
<feature type="transmembrane region" description="Helical" evidence="1">
    <location>
        <begin position="293"/>
        <end position="309"/>
    </location>
</feature>
<dbReference type="RefSeq" id="WP_218323973.1">
    <property type="nucleotide sequence ID" value="NZ_JAEEGC010000227.1"/>
</dbReference>
<dbReference type="GO" id="GO:0008519">
    <property type="term" value="F:ammonium channel activity"/>
    <property type="evidence" value="ECO:0007669"/>
    <property type="project" value="InterPro"/>
</dbReference>
<evidence type="ECO:0000259" key="2">
    <source>
        <dbReference type="Pfam" id="PF00909"/>
    </source>
</evidence>
<dbReference type="EMBL" id="JAEEGC010000227">
    <property type="protein sequence ID" value="MBV7276895.1"/>
    <property type="molecule type" value="Genomic_DNA"/>
</dbReference>
<comment type="caution">
    <text evidence="3">The sequence shown here is derived from an EMBL/GenBank/DDBJ whole genome shotgun (WGS) entry which is preliminary data.</text>
</comment>
<feature type="transmembrane region" description="Helical" evidence="1">
    <location>
        <begin position="356"/>
        <end position="374"/>
    </location>
</feature>
<feature type="transmembrane region" description="Helical" evidence="1">
    <location>
        <begin position="78"/>
        <end position="96"/>
    </location>
</feature>
<organism evidence="3 4">
    <name type="scientific">Clostridium thailandense</name>
    <dbReference type="NCBI Taxonomy" id="2794346"/>
    <lineage>
        <taxon>Bacteria</taxon>
        <taxon>Bacillati</taxon>
        <taxon>Bacillota</taxon>
        <taxon>Clostridia</taxon>
        <taxon>Eubacteriales</taxon>
        <taxon>Clostridiaceae</taxon>
        <taxon>Clostridium</taxon>
    </lineage>
</organism>
<feature type="transmembrane region" description="Helical" evidence="1">
    <location>
        <begin position="165"/>
        <end position="184"/>
    </location>
</feature>
<dbReference type="PANTHER" id="PTHR11730:SF60">
    <property type="entry name" value="RH50, ISOFORM D"/>
    <property type="match status" value="1"/>
</dbReference>
<dbReference type="AlphaFoldDB" id="A0A949U3P0"/>
<evidence type="ECO:0000313" key="4">
    <source>
        <dbReference type="Proteomes" id="UP000694308"/>
    </source>
</evidence>
<feature type="transmembrane region" description="Helical" evidence="1">
    <location>
        <begin position="261"/>
        <end position="281"/>
    </location>
</feature>
<protein>
    <submittedName>
        <fullName evidence="3">Ammonium transporter</fullName>
    </submittedName>
</protein>
<feature type="transmembrane region" description="Helical" evidence="1">
    <location>
        <begin position="196"/>
        <end position="214"/>
    </location>
</feature>
<proteinExistence type="predicted"/>
<dbReference type="PANTHER" id="PTHR11730">
    <property type="entry name" value="AMMONIUM TRANSPORTER"/>
    <property type="match status" value="1"/>
</dbReference>
<dbReference type="GO" id="GO:0097272">
    <property type="term" value="P:ammonium homeostasis"/>
    <property type="evidence" value="ECO:0007669"/>
    <property type="project" value="TreeGrafter"/>
</dbReference>
<feature type="transmembrane region" description="Helical" evidence="1">
    <location>
        <begin position="235"/>
        <end position="255"/>
    </location>
</feature>
<feature type="domain" description="Ammonium transporter AmtB-like" evidence="2">
    <location>
        <begin position="77"/>
        <end position="403"/>
    </location>
</feature>
<dbReference type="Pfam" id="PF00909">
    <property type="entry name" value="Ammonium_transp"/>
    <property type="match status" value="1"/>
</dbReference>
<feature type="transmembrane region" description="Helical" evidence="1">
    <location>
        <begin position="103"/>
        <end position="121"/>
    </location>
</feature>
<gene>
    <name evidence="3" type="ORF">I6U48_28920</name>
</gene>
<keyword evidence="1" id="KW-0472">Membrane</keyword>
<sequence>MTELSTKGKVNNAQKLHVNKGLLLFLLLFFIASALILIPSINHNVSSSMSLINSEGGKVYQNSSQYTTIFDTLKYERSIHILAMLLVGFGFLMVFVRKHGYSSITATFLVVSIAIPMYVIIKSFGGESFSKPTISIDTLLYAEFAAASLLIAIGAPLGRLKMDQYVIMGLLFVPAYIFNEWLLLESGIFKGFLDTGGSIVIHAFGAYFGLGVIANTLSRFKNDEACENDSNSNQFCLLGSMILWLFWPSFTSAIVAPERVVLTAVNTIFALCGATLATYIFTKIIRGKIEIEDIANAALAGGVAIGSTCDMTTPGYAMLIGIAAGALSVIGYSIIAPKLEKFIKGTDTCGINNLHGMPGILGGIVAVFITGQPVTQLSGIIVTLLVAFVCGKITGVVINLLGKKAIPYSDSDEFFVEEGSIDTLSTSGSSQKLG</sequence>
<feature type="transmembrane region" description="Helical" evidence="1">
    <location>
        <begin position="21"/>
        <end position="41"/>
    </location>
</feature>
<feature type="transmembrane region" description="Helical" evidence="1">
    <location>
        <begin position="141"/>
        <end position="158"/>
    </location>
</feature>